<dbReference type="InterPro" id="IPR009075">
    <property type="entry name" value="AcylCo_DH/oxidase_C"/>
</dbReference>
<dbReference type="PANTHER" id="PTHR43884:SF20">
    <property type="entry name" value="ACYL-COA DEHYDROGENASE FADE28"/>
    <property type="match status" value="1"/>
</dbReference>
<dbReference type="SUPFAM" id="SSF47203">
    <property type="entry name" value="Acyl-CoA dehydrogenase C-terminal domain-like"/>
    <property type="match status" value="1"/>
</dbReference>
<sequence length="371" mass="39226">MDFVPTEATLELAGLTRDILADHVTPARLRQVETTPGHVDRALWADLAGAGVLSAALPEEVGGGGFGLLEQCGVLVELGRAVAPVPYLPSIVVAASALAAFGSAEQREKWARPTAEGRLLPTAALVEELDDGTGTPATTAERGPDGWTLTGVKTTVPWGAVADLFLVPATTPQGRAVFLVDPRDEHVTVTGQQVVDGDDTAWLDLAGVRLDDDRLLGSPGDETAAWLLARATVGLCALQFGITERALELTAEHARTRVQFDRPIGSFQAVSQRLADAFVDVAAIRLTLWQAAWRLASDLPCETEVATAKFWAADAGHRVAHTAVHVHGGQGIDVEHGLHRYFTAAKRVEFELGGATAHLRRIGAALATHPA</sequence>
<dbReference type="InterPro" id="IPR036250">
    <property type="entry name" value="AcylCo_DH-like_C"/>
</dbReference>
<keyword evidence="3" id="KW-0285">Flavoprotein</keyword>
<dbReference type="InterPro" id="IPR013786">
    <property type="entry name" value="AcylCoA_DH/ox_N"/>
</dbReference>
<reference evidence="8" key="1">
    <citation type="submission" date="2022-08" db="EMBL/GenBank/DDBJ databases">
        <authorList>
            <person name="Tistechok S."/>
            <person name="Samborskyy M."/>
            <person name="Roman I."/>
        </authorList>
    </citation>
    <scope>NUCLEOTIDE SEQUENCE</scope>
    <source>
        <strain evidence="8">DSM 103496</strain>
    </source>
</reference>
<dbReference type="Gene3D" id="1.10.540.10">
    <property type="entry name" value="Acyl-CoA dehydrogenase/oxidase, N-terminal domain"/>
    <property type="match status" value="1"/>
</dbReference>
<comment type="similarity">
    <text evidence="2">Belongs to the acyl-CoA dehydrogenase family.</text>
</comment>
<keyword evidence="5" id="KW-0560">Oxidoreductase</keyword>
<dbReference type="InterPro" id="IPR046373">
    <property type="entry name" value="Acyl-CoA_Oxase/DH_mid-dom_sf"/>
</dbReference>
<dbReference type="InterPro" id="IPR009100">
    <property type="entry name" value="AcylCoA_DH/oxidase_NM_dom_sf"/>
</dbReference>
<gene>
    <name evidence="8" type="ORF">NZH93_27295</name>
</gene>
<evidence type="ECO:0000256" key="1">
    <source>
        <dbReference type="ARBA" id="ARBA00001974"/>
    </source>
</evidence>
<feature type="domain" description="Acyl-CoA dehydrogenase/oxidase C-terminal" evidence="6">
    <location>
        <begin position="224"/>
        <end position="365"/>
    </location>
</feature>
<evidence type="ECO:0000313" key="8">
    <source>
        <dbReference type="EMBL" id="MCS7480576.1"/>
    </source>
</evidence>
<accession>A0A9X2VPQ6</accession>
<dbReference type="Gene3D" id="2.40.110.10">
    <property type="entry name" value="Butyryl-CoA Dehydrogenase, subunit A, domain 2"/>
    <property type="match status" value="1"/>
</dbReference>
<dbReference type="Pfam" id="PF02771">
    <property type="entry name" value="Acyl-CoA_dh_N"/>
    <property type="match status" value="1"/>
</dbReference>
<evidence type="ECO:0000259" key="7">
    <source>
        <dbReference type="Pfam" id="PF02771"/>
    </source>
</evidence>
<evidence type="ECO:0000313" key="9">
    <source>
        <dbReference type="Proteomes" id="UP001141259"/>
    </source>
</evidence>
<evidence type="ECO:0000256" key="2">
    <source>
        <dbReference type="ARBA" id="ARBA00009347"/>
    </source>
</evidence>
<evidence type="ECO:0000256" key="5">
    <source>
        <dbReference type="ARBA" id="ARBA00023002"/>
    </source>
</evidence>
<comment type="caution">
    <text evidence="8">The sequence shown here is derived from an EMBL/GenBank/DDBJ whole genome shotgun (WGS) entry which is preliminary data.</text>
</comment>
<dbReference type="EMBL" id="JANYMP010000014">
    <property type="protein sequence ID" value="MCS7480576.1"/>
    <property type="molecule type" value="Genomic_DNA"/>
</dbReference>
<protein>
    <submittedName>
        <fullName evidence="8">Acyl-CoA/acyl-ACP dehydrogenase</fullName>
    </submittedName>
</protein>
<evidence type="ECO:0000256" key="4">
    <source>
        <dbReference type="ARBA" id="ARBA00022827"/>
    </source>
</evidence>
<dbReference type="InterPro" id="IPR037069">
    <property type="entry name" value="AcylCoA_DH/ox_N_sf"/>
</dbReference>
<dbReference type="Pfam" id="PF00441">
    <property type="entry name" value="Acyl-CoA_dh_1"/>
    <property type="match status" value="1"/>
</dbReference>
<dbReference type="GO" id="GO:0003995">
    <property type="term" value="F:acyl-CoA dehydrogenase activity"/>
    <property type="evidence" value="ECO:0007669"/>
    <property type="project" value="TreeGrafter"/>
</dbReference>
<name>A0A9X2VPQ6_9PSEU</name>
<dbReference type="RefSeq" id="WP_259626069.1">
    <property type="nucleotide sequence ID" value="NZ_JANYMP010000014.1"/>
</dbReference>
<organism evidence="8 9">
    <name type="scientific">Umezawaea endophytica</name>
    <dbReference type="NCBI Taxonomy" id="1654476"/>
    <lineage>
        <taxon>Bacteria</taxon>
        <taxon>Bacillati</taxon>
        <taxon>Actinomycetota</taxon>
        <taxon>Actinomycetes</taxon>
        <taxon>Pseudonocardiales</taxon>
        <taxon>Pseudonocardiaceae</taxon>
        <taxon>Umezawaea</taxon>
    </lineage>
</organism>
<dbReference type="AlphaFoldDB" id="A0A9X2VPQ6"/>
<dbReference type="Gene3D" id="1.20.140.10">
    <property type="entry name" value="Butyryl-CoA Dehydrogenase, subunit A, domain 3"/>
    <property type="match status" value="1"/>
</dbReference>
<dbReference type="SUPFAM" id="SSF56645">
    <property type="entry name" value="Acyl-CoA dehydrogenase NM domain-like"/>
    <property type="match status" value="1"/>
</dbReference>
<evidence type="ECO:0000256" key="3">
    <source>
        <dbReference type="ARBA" id="ARBA00022630"/>
    </source>
</evidence>
<proteinExistence type="inferred from homology"/>
<keyword evidence="4" id="KW-0274">FAD</keyword>
<dbReference type="Proteomes" id="UP001141259">
    <property type="component" value="Unassembled WGS sequence"/>
</dbReference>
<dbReference type="PANTHER" id="PTHR43884">
    <property type="entry name" value="ACYL-COA DEHYDROGENASE"/>
    <property type="match status" value="1"/>
</dbReference>
<dbReference type="CDD" id="cd00567">
    <property type="entry name" value="ACAD"/>
    <property type="match status" value="1"/>
</dbReference>
<feature type="domain" description="Acyl-CoA dehydrogenase/oxidase N-terminal" evidence="7">
    <location>
        <begin position="7"/>
        <end position="117"/>
    </location>
</feature>
<dbReference type="GO" id="GO:0050660">
    <property type="term" value="F:flavin adenine dinucleotide binding"/>
    <property type="evidence" value="ECO:0007669"/>
    <property type="project" value="InterPro"/>
</dbReference>
<evidence type="ECO:0000259" key="6">
    <source>
        <dbReference type="Pfam" id="PF00441"/>
    </source>
</evidence>
<comment type="cofactor">
    <cofactor evidence="1">
        <name>FAD</name>
        <dbReference type="ChEBI" id="CHEBI:57692"/>
    </cofactor>
</comment>
<keyword evidence="9" id="KW-1185">Reference proteome</keyword>